<dbReference type="AlphaFoldDB" id="A0A261R048"/>
<reference evidence="4" key="1">
    <citation type="submission" date="2017-05" db="EMBL/GenBank/DDBJ databases">
        <title>Complete and WGS of Bordetella genogroups.</title>
        <authorList>
            <person name="Spilker T."/>
            <person name="Lipuma J."/>
        </authorList>
    </citation>
    <scope>NUCLEOTIDE SEQUENCE [LARGE SCALE GENOMIC DNA]</scope>
    <source>
        <strain evidence="4">AU18089</strain>
    </source>
</reference>
<dbReference type="PANTHER" id="PTHR46797">
    <property type="entry name" value="HTH-TYPE TRANSCRIPTIONAL REGULATOR"/>
    <property type="match status" value="1"/>
</dbReference>
<evidence type="ECO:0000313" key="4">
    <source>
        <dbReference type="Proteomes" id="UP000216947"/>
    </source>
</evidence>
<dbReference type="GO" id="GO:0003700">
    <property type="term" value="F:DNA-binding transcription factor activity"/>
    <property type="evidence" value="ECO:0007669"/>
    <property type="project" value="TreeGrafter"/>
</dbReference>
<dbReference type="SUPFAM" id="SSF51182">
    <property type="entry name" value="RmlC-like cupins"/>
    <property type="match status" value="1"/>
</dbReference>
<dbReference type="InterPro" id="IPR010982">
    <property type="entry name" value="Lambda_DNA-bd_dom_sf"/>
</dbReference>
<accession>A0A261R048</accession>
<protein>
    <submittedName>
        <fullName evidence="3">Cro/Cl family transcriptional regulator</fullName>
    </submittedName>
</protein>
<dbReference type="InterPro" id="IPR001387">
    <property type="entry name" value="Cro/C1-type_HTH"/>
</dbReference>
<dbReference type="InterPro" id="IPR014710">
    <property type="entry name" value="RmlC-like_jellyroll"/>
</dbReference>
<keyword evidence="1" id="KW-0238">DNA-binding</keyword>
<dbReference type="Gene3D" id="2.60.120.10">
    <property type="entry name" value="Jelly Rolls"/>
    <property type="match status" value="1"/>
</dbReference>
<dbReference type="CDD" id="cd00093">
    <property type="entry name" value="HTH_XRE"/>
    <property type="match status" value="1"/>
</dbReference>
<keyword evidence="4" id="KW-1185">Reference proteome</keyword>
<feature type="domain" description="HTH cro/C1-type" evidence="2">
    <location>
        <begin position="5"/>
        <end position="59"/>
    </location>
</feature>
<dbReference type="RefSeq" id="WP_026638701.1">
    <property type="nucleotide sequence ID" value="NZ_NEVI01000017.1"/>
</dbReference>
<dbReference type="SMART" id="SM00530">
    <property type="entry name" value="HTH_XRE"/>
    <property type="match status" value="1"/>
</dbReference>
<comment type="caution">
    <text evidence="3">The sequence shown here is derived from an EMBL/GenBank/DDBJ whole genome shotgun (WGS) entry which is preliminary data.</text>
</comment>
<dbReference type="PROSITE" id="PS50943">
    <property type="entry name" value="HTH_CROC1"/>
    <property type="match status" value="1"/>
</dbReference>
<dbReference type="Gene3D" id="1.10.260.40">
    <property type="entry name" value="lambda repressor-like DNA-binding domains"/>
    <property type="match status" value="1"/>
</dbReference>
<dbReference type="InterPro" id="IPR013096">
    <property type="entry name" value="Cupin_2"/>
</dbReference>
<dbReference type="Proteomes" id="UP000216947">
    <property type="component" value="Unassembled WGS sequence"/>
</dbReference>
<dbReference type="EMBL" id="NEVK01000006">
    <property type="protein sequence ID" value="OZI18341.1"/>
    <property type="molecule type" value="Genomic_DNA"/>
</dbReference>
<dbReference type="CDD" id="cd02209">
    <property type="entry name" value="cupin_XRE_C"/>
    <property type="match status" value="1"/>
</dbReference>
<evidence type="ECO:0000256" key="1">
    <source>
        <dbReference type="ARBA" id="ARBA00023125"/>
    </source>
</evidence>
<dbReference type="InterPro" id="IPR011051">
    <property type="entry name" value="RmlC_Cupin_sf"/>
</dbReference>
<dbReference type="SUPFAM" id="SSF47413">
    <property type="entry name" value="lambda repressor-like DNA-binding domains"/>
    <property type="match status" value="1"/>
</dbReference>
<proteinExistence type="predicted"/>
<dbReference type="GO" id="GO:0005829">
    <property type="term" value="C:cytosol"/>
    <property type="evidence" value="ECO:0007669"/>
    <property type="project" value="TreeGrafter"/>
</dbReference>
<sequence length="199" mass="21964">MGARLRSIRKEKGFTLKQLSHSSGVALSTLSKAELGQTALSYEKFVAIALALDVDMSLLLQPGGEQAPNRLNGTVIKASSQEQRDYQTATYRHQFFFSEISGKDMTPIVATVFSRSLDEFSEYIRHPGQEFAYVLSGAIRLVFENGQEIRLKRNEAAYFDSSVGHVYLSTSKAPARVLAVCTDVPERGVDVAQAARRRG</sequence>
<dbReference type="PANTHER" id="PTHR46797:SF20">
    <property type="entry name" value="BLR4304 PROTEIN"/>
    <property type="match status" value="1"/>
</dbReference>
<evidence type="ECO:0000259" key="2">
    <source>
        <dbReference type="PROSITE" id="PS50943"/>
    </source>
</evidence>
<organism evidence="3 4">
    <name type="scientific">Bordetella genomosp. 7</name>
    <dbReference type="NCBI Taxonomy" id="1416805"/>
    <lineage>
        <taxon>Bacteria</taxon>
        <taxon>Pseudomonadati</taxon>
        <taxon>Pseudomonadota</taxon>
        <taxon>Betaproteobacteria</taxon>
        <taxon>Burkholderiales</taxon>
        <taxon>Alcaligenaceae</taxon>
        <taxon>Bordetella</taxon>
    </lineage>
</organism>
<dbReference type="InterPro" id="IPR050807">
    <property type="entry name" value="TransReg_Diox_bact_type"/>
</dbReference>
<dbReference type="Pfam" id="PF07883">
    <property type="entry name" value="Cupin_2"/>
    <property type="match status" value="1"/>
</dbReference>
<evidence type="ECO:0000313" key="3">
    <source>
        <dbReference type="EMBL" id="OZI18341.1"/>
    </source>
</evidence>
<dbReference type="GO" id="GO:0003677">
    <property type="term" value="F:DNA binding"/>
    <property type="evidence" value="ECO:0007669"/>
    <property type="project" value="UniProtKB-KW"/>
</dbReference>
<dbReference type="Pfam" id="PF01381">
    <property type="entry name" value="HTH_3"/>
    <property type="match status" value="1"/>
</dbReference>
<dbReference type="OrthoDB" id="9805356at2"/>
<gene>
    <name evidence="3" type="ORF">CAL19_14435</name>
</gene>
<name>A0A261R048_9BORD</name>